<proteinExistence type="predicted"/>
<organism evidence="1 2">
    <name type="scientific">Bradyrhizobium diazoefficiens (strain JCM 10833 / BCRC 13528 / IAM 13628 / NBRC 14792 / USDA 110)</name>
    <dbReference type="NCBI Taxonomy" id="224911"/>
    <lineage>
        <taxon>Bacteria</taxon>
        <taxon>Pseudomonadati</taxon>
        <taxon>Pseudomonadota</taxon>
        <taxon>Alphaproteobacteria</taxon>
        <taxon>Hyphomicrobiales</taxon>
        <taxon>Nitrobacteraceae</taxon>
        <taxon>Bradyrhizobium</taxon>
    </lineage>
</organism>
<name>Q89P07_BRADU</name>
<dbReference type="KEGG" id="bja:bsl3676"/>
<evidence type="ECO:0000313" key="2">
    <source>
        <dbReference type="Proteomes" id="UP000002526"/>
    </source>
</evidence>
<sequence length="54" mass="5588">MPEIAPGNTSSAFGIERGPLDATGVFHVEGRAYETGSLPGPFGLAIVLETGRPF</sequence>
<dbReference type="EMBL" id="BA000040">
    <property type="protein sequence ID" value="BAC48941.1"/>
    <property type="molecule type" value="Genomic_DNA"/>
</dbReference>
<dbReference type="AlphaFoldDB" id="Q89P07"/>
<dbReference type="HOGENOM" id="CLU_3040992_0_0_5"/>
<reference evidence="2" key="1">
    <citation type="journal article" date="2002" name="DNA Res.">
        <title>Complete genomic sequence of nitrogen-fixing symbiotic bacterium Bradyrhizobium japonicum USDA110.</title>
        <authorList>
            <person name="Kaneko T."/>
            <person name="Nakamura Y."/>
            <person name="Sato S."/>
            <person name="Minamisawa K."/>
            <person name="Uchiumi T."/>
            <person name="Sasamoto S."/>
            <person name="Watanabe A."/>
            <person name="Idesawa K."/>
            <person name="Iriguchi M."/>
            <person name="Kawashima K."/>
            <person name="Kohara M."/>
            <person name="Matsumoto M."/>
            <person name="Shimpo S."/>
            <person name="Tsuruoka H."/>
            <person name="Wada T."/>
            <person name="Yamada M."/>
            <person name="Tabata S."/>
        </authorList>
    </citation>
    <scope>NUCLEOTIDE SEQUENCE [LARGE SCALE GENOMIC DNA]</scope>
    <source>
        <strain evidence="2">JCM 10833 / BCRC 13528 / IAM 13628 / NBRC 14792 / USDA 110</strain>
    </source>
</reference>
<accession>Q89P07</accession>
<dbReference type="Proteomes" id="UP000002526">
    <property type="component" value="Chromosome"/>
</dbReference>
<protein>
    <submittedName>
        <fullName evidence="1">Bsl3676 protein</fullName>
    </submittedName>
</protein>
<evidence type="ECO:0000313" key="1">
    <source>
        <dbReference type="EMBL" id="BAC48941.1"/>
    </source>
</evidence>
<dbReference type="EnsemblBacteria" id="BAC48941">
    <property type="protein sequence ID" value="BAC48941"/>
    <property type="gene ID" value="BAC48941"/>
</dbReference>
<dbReference type="InParanoid" id="Q89P07"/>
<gene>
    <name evidence="1" type="ordered locus">bsl3676</name>
</gene>
<keyword evidence="2" id="KW-1185">Reference proteome</keyword>